<feature type="domain" description="CCHC-type" evidence="3">
    <location>
        <begin position="89"/>
        <end position="105"/>
    </location>
</feature>
<dbReference type="SUPFAM" id="SSF57756">
    <property type="entry name" value="Retrovirus zinc finger-like domains"/>
    <property type="match status" value="2"/>
</dbReference>
<feature type="compositionally biased region" description="Polar residues" evidence="2">
    <location>
        <begin position="171"/>
        <end position="182"/>
    </location>
</feature>
<dbReference type="GO" id="GO:0003676">
    <property type="term" value="F:nucleic acid binding"/>
    <property type="evidence" value="ECO:0007669"/>
    <property type="project" value="InterPro"/>
</dbReference>
<feature type="non-terminal residue" evidence="4">
    <location>
        <position position="1"/>
    </location>
</feature>
<feature type="region of interest" description="Disordered" evidence="2">
    <location>
        <begin position="51"/>
        <end position="79"/>
    </location>
</feature>
<protein>
    <submittedName>
        <fullName evidence="4">ZCCHC11</fullName>
    </submittedName>
</protein>
<comment type="caution">
    <text evidence="4">The sequence shown here is derived from an EMBL/GenBank/DDBJ whole genome shotgun (WGS) entry which is preliminary data.</text>
</comment>
<dbReference type="PROSITE" id="PS50158">
    <property type="entry name" value="ZF_CCHC"/>
    <property type="match status" value="2"/>
</dbReference>
<sequence length="377" mass="41440">EYFFDSRVLTDGELAPNDRCCRVCGKIGHYMKDCPKRRRLANYYVSTLLKKKDSEEEKEGNEEEKDSRDLLDPRDLHDTRDFRDPRDLRCFICGDAGHVRRECPEVKLARQRNSSVAAQLVRNLVNAQQVAGSAQQQGDQSIRTRQSSECSDSPSYSPQPQPFPQNSSQSTAITQPPSQPGSQPKLGPPQQGTQHPHQVQMPMYNFPQSPPAQYSPMHNMGLLPMHPLQIPAPSWPIHGPVIHSAPGSAPSNIGLNDPSIIFAQPAARPVAIPSSSHDGHWPRTVAPNSLVNNGTVGNSGNPFFSSFVSVCRKTDVPPVGVESVVPTHQEETCRSNASPFSFSWSTDAQQPANPAVSRVSVPQCQLHSAEKVTFNGK</sequence>
<keyword evidence="5" id="KW-1185">Reference proteome</keyword>
<dbReference type="Gene3D" id="4.10.60.10">
    <property type="entry name" value="Zinc finger, CCHC-type"/>
    <property type="match status" value="1"/>
</dbReference>
<dbReference type="InterPro" id="IPR036875">
    <property type="entry name" value="Znf_CCHC_sf"/>
</dbReference>
<dbReference type="Pfam" id="PF00098">
    <property type="entry name" value="zf-CCHC"/>
    <property type="match status" value="2"/>
</dbReference>
<evidence type="ECO:0000256" key="2">
    <source>
        <dbReference type="SAM" id="MobiDB-lite"/>
    </source>
</evidence>
<proteinExistence type="predicted"/>
<evidence type="ECO:0000256" key="1">
    <source>
        <dbReference type="PROSITE-ProRule" id="PRU00047"/>
    </source>
</evidence>
<dbReference type="Proteomes" id="UP000242450">
    <property type="component" value="Chromosome 20"/>
</dbReference>
<dbReference type="InterPro" id="IPR001878">
    <property type="entry name" value="Znf_CCHC"/>
</dbReference>
<dbReference type="OrthoDB" id="419694at2759"/>
<keyword evidence="1" id="KW-0862">Zinc</keyword>
<keyword evidence="1" id="KW-0479">Metal-binding</keyword>
<evidence type="ECO:0000313" key="5">
    <source>
        <dbReference type="Proteomes" id="UP000242450"/>
    </source>
</evidence>
<feature type="compositionally biased region" description="Low complexity" evidence="2">
    <location>
        <begin position="131"/>
        <end position="156"/>
    </location>
</feature>
<dbReference type="AlphaFoldDB" id="A0A212CGR2"/>
<feature type="compositionally biased region" description="Low complexity" evidence="2">
    <location>
        <begin position="188"/>
        <end position="200"/>
    </location>
</feature>
<dbReference type="EMBL" id="MKHE01000020">
    <property type="protein sequence ID" value="OWK05207.1"/>
    <property type="molecule type" value="Genomic_DNA"/>
</dbReference>
<name>A0A212CGR2_CEREH</name>
<organism evidence="4 5">
    <name type="scientific">Cervus elaphus hippelaphus</name>
    <name type="common">European red deer</name>
    <dbReference type="NCBI Taxonomy" id="46360"/>
    <lineage>
        <taxon>Eukaryota</taxon>
        <taxon>Metazoa</taxon>
        <taxon>Chordata</taxon>
        <taxon>Craniata</taxon>
        <taxon>Vertebrata</taxon>
        <taxon>Euteleostomi</taxon>
        <taxon>Mammalia</taxon>
        <taxon>Eutheria</taxon>
        <taxon>Laurasiatheria</taxon>
        <taxon>Artiodactyla</taxon>
        <taxon>Ruminantia</taxon>
        <taxon>Pecora</taxon>
        <taxon>Cervidae</taxon>
        <taxon>Cervinae</taxon>
        <taxon>Cervus</taxon>
    </lineage>
</organism>
<feature type="domain" description="CCHC-type" evidence="3">
    <location>
        <begin position="21"/>
        <end position="36"/>
    </location>
</feature>
<keyword evidence="1" id="KW-0863">Zinc-finger</keyword>
<dbReference type="GO" id="GO:0008270">
    <property type="term" value="F:zinc ion binding"/>
    <property type="evidence" value="ECO:0007669"/>
    <property type="project" value="UniProtKB-KW"/>
</dbReference>
<evidence type="ECO:0000259" key="3">
    <source>
        <dbReference type="PROSITE" id="PS50158"/>
    </source>
</evidence>
<dbReference type="SMART" id="SM00343">
    <property type="entry name" value="ZnF_C2HC"/>
    <property type="match status" value="2"/>
</dbReference>
<gene>
    <name evidence="4" type="ORF">Celaphus_00002541</name>
</gene>
<accession>A0A212CGR2</accession>
<reference evidence="4 5" key="1">
    <citation type="journal article" date="2018" name="Mol. Genet. Genomics">
        <title>The red deer Cervus elaphus genome CerEla1.0: sequencing, annotating, genes, and chromosomes.</title>
        <authorList>
            <person name="Bana N.A."/>
            <person name="Nyiri A."/>
            <person name="Nagy J."/>
            <person name="Frank K."/>
            <person name="Nagy T."/>
            <person name="Steger V."/>
            <person name="Schiller M."/>
            <person name="Lakatos P."/>
            <person name="Sugar L."/>
            <person name="Horn P."/>
            <person name="Barta E."/>
            <person name="Orosz L."/>
        </authorList>
    </citation>
    <scope>NUCLEOTIDE SEQUENCE [LARGE SCALE GENOMIC DNA]</scope>
    <source>
        <strain evidence="4">Hungarian</strain>
    </source>
</reference>
<feature type="compositionally biased region" description="Basic and acidic residues" evidence="2">
    <location>
        <begin position="65"/>
        <end position="79"/>
    </location>
</feature>
<feature type="region of interest" description="Disordered" evidence="2">
    <location>
        <begin position="131"/>
        <end position="210"/>
    </location>
</feature>
<evidence type="ECO:0000313" key="4">
    <source>
        <dbReference type="EMBL" id="OWK05207.1"/>
    </source>
</evidence>